<dbReference type="OrthoDB" id="422362at2759"/>
<evidence type="ECO:0000256" key="11">
    <source>
        <dbReference type="SAM" id="MobiDB-lite"/>
    </source>
</evidence>
<dbReference type="SUPFAM" id="SSF57903">
    <property type="entry name" value="FYVE/PHD zinc finger"/>
    <property type="match status" value="1"/>
</dbReference>
<dbReference type="GO" id="GO:0008270">
    <property type="term" value="F:zinc ion binding"/>
    <property type="evidence" value="ECO:0007669"/>
    <property type="project" value="UniProtKB-KW"/>
</dbReference>
<evidence type="ECO:0000256" key="2">
    <source>
        <dbReference type="ARBA" id="ARBA00004286"/>
    </source>
</evidence>
<evidence type="ECO:0000256" key="4">
    <source>
        <dbReference type="ARBA" id="ARBA00022603"/>
    </source>
</evidence>
<dbReference type="PROSITE" id="PS51038">
    <property type="entry name" value="BAH"/>
    <property type="match status" value="1"/>
</dbReference>
<dbReference type="Proteomes" id="UP000242913">
    <property type="component" value="Unassembled WGS sequence"/>
</dbReference>
<dbReference type="EMBL" id="KZ270021">
    <property type="protein sequence ID" value="OZC07795.1"/>
    <property type="molecule type" value="Genomic_DNA"/>
</dbReference>
<feature type="compositionally biased region" description="Low complexity" evidence="11">
    <location>
        <begin position="156"/>
        <end position="165"/>
    </location>
</feature>
<dbReference type="Pfam" id="PF01426">
    <property type="entry name" value="BAH"/>
    <property type="match status" value="1"/>
</dbReference>
<comment type="subcellular location">
    <subcellularLocation>
        <location evidence="2">Chromosome</location>
    </subcellularLocation>
    <subcellularLocation>
        <location evidence="1">Nucleus</location>
    </subcellularLocation>
</comment>
<keyword evidence="3" id="KW-0158">Chromosome</keyword>
<dbReference type="Pfam" id="PF20826">
    <property type="entry name" value="PHD_5"/>
    <property type="match status" value="1"/>
</dbReference>
<dbReference type="Gene3D" id="2.170.270.10">
    <property type="entry name" value="SET domain"/>
    <property type="match status" value="1"/>
</dbReference>
<feature type="region of interest" description="Disordered" evidence="11">
    <location>
        <begin position="603"/>
        <end position="641"/>
    </location>
</feature>
<keyword evidence="8" id="KW-0863">Zinc-finger</keyword>
<dbReference type="InterPro" id="IPR001965">
    <property type="entry name" value="Znf_PHD"/>
</dbReference>
<dbReference type="Pfam" id="PF00856">
    <property type="entry name" value="SET"/>
    <property type="match status" value="1"/>
</dbReference>
<evidence type="ECO:0000259" key="13">
    <source>
        <dbReference type="PROSITE" id="PS50868"/>
    </source>
</evidence>
<evidence type="ECO:0000256" key="3">
    <source>
        <dbReference type="ARBA" id="ARBA00022454"/>
    </source>
</evidence>
<feature type="region of interest" description="Disordered" evidence="11">
    <location>
        <begin position="422"/>
        <end position="457"/>
    </location>
</feature>
<keyword evidence="17" id="KW-1185">Reference proteome</keyword>
<dbReference type="PANTHER" id="PTHR46147:SF3">
    <property type="entry name" value="HISTONE-LYSINE N-METHYLTRANSFERASE ASH1"/>
    <property type="match status" value="1"/>
</dbReference>
<keyword evidence="9" id="KW-0862">Zinc</keyword>
<feature type="compositionally biased region" description="Basic and acidic residues" evidence="11">
    <location>
        <begin position="422"/>
        <end position="436"/>
    </location>
</feature>
<sequence>MGLEAVPCVLRSATSGGNSSSYCTIGFLIRPSTSSTNNSTGQTVSNAIVSGTTSVAVPSSNIPKSLHVVPATIQKQSATLTTAAPKLVVPSVLRIQSTSCTSTHLAPPVPQLVQHPAPPKPPPPSVQHHHLQAQQQQQQQPQHCSTDGWLHTAPHSNVSSGSFESPSPSQVAFFMSIYVVVPQMTVNESYDCQMPCTSTTTFFPPISSITQSFSSSKSDIDLLQDMTHHVDLNPPIMHQQQQSHVTDKAAMITPNHYAQQHNITPPPPPQQHHYHSNAPSIMHMQDPSACTPVQPNYQAHIQVELNGEMPSCHYQNSYTVMGHCSPIADSGIQSIADSPPADPFTPPTPYIPPPPIIAAGNKGKQPQPTISSTSCSDDYSDMPHLIPFHQMETESGSPFTEEPPPFVTKVLPSDDAILKTVEPDTLMKENEEKNSEQNDEIGTVSQEKTKKGPDDEIPKIAITPAMNVTDLVEQLMSHMDPEQRKQFANAIQSKVAIDDITAADCNKTVTVTNTTVTSIPDNGTNTIATATTEIATSVTTDAADTITSTISTATICDDKTIKLLPKEPEHEVAVQTEFIASNIQSHKNRTVGNDVSKFKNRFPRKKRKSRKRKMEECKESVSEKPVRKMKRKEVGHKPNDATIQCSNVDELSLGGNVNENIFRPLSSRNFETEVQTEEKKNKGRKKQEERKRFIAEKKFPTKKLEKKKIITDKVCGRRQEPTVNVADGEPDTHLEYKDENMVDQIREFHLDMKRKVNEQLKAVIEQIGKQFANLELNLGGREHWNLPWYRLNWKEVTRRLVERNRFEKSVREKNASKVCRIGDRKLPKSKRKNDSFVANASPSSPKVCEKNRRSSGDYVKLKQNVIVDAYPKIEQMQCSCSSGCCGESDECLNRVVLMECGNSCPRNNLCTNKRLFRRECVERLRTFQTMNGCGIGVKTDINIDKGQIFFQVPFISLIKHSLYCSEILQFICEYIGEVVSLETFNIRSRTNYRYQRNHYALNLCPGFVVDAYHKGNIARFINHSCAPNCEMQRWSVNGHYRIGLFALRGIHEGEELTYDYNWDAFEFDDVTICCCGAPNCRNFLNKNVIMNNREKELARNARLLLLRNVRKSAACKLKKFRKEFRSGSQNRILKTALAISPTNNSDVHLEQLCQEVIMKFNDSKVASKKQLKKLSNFIAELREQHSSTQTILEMLESIEMKVNTLLGKSCKPLDRRKLDIWRASFASIKAKHSRQARKLGKNDLQNAKKSKTGPHRTLAAAINYKYLDSPIPVGSYDHDSFSYLSVADANTDCVRCICGTTDDDGPMIQCEKCYFWLHEECVFDEKPSDEIKDFICIICVRNAQRTLAVSIPLRIQPDYNFKNCTYYRTLLNSRHLQVRLGETVYVQKLENDDHKLILRRLVECTKQSGSMAAVIPAELEETDKKFCPVSFHRKNVRCFRIERLFSFEGHKFVFGFYYARPHEVYCEPGKLFHEKELFATSMYDTLPLDAVVGRCLALESSIYCLGRPKLPHYEEVPFVMEQEVKNFSRSNATECNNSSIERRRQQMVNLEIVLQHLPITDKSRESLKAISCSSDKLFKRKRLRPLRH</sequence>
<keyword evidence="5" id="KW-0808">Transferase</keyword>
<organism evidence="16 17">
    <name type="scientific">Onchocerca flexuosa</name>
    <dbReference type="NCBI Taxonomy" id="387005"/>
    <lineage>
        <taxon>Eukaryota</taxon>
        <taxon>Metazoa</taxon>
        <taxon>Ecdysozoa</taxon>
        <taxon>Nematoda</taxon>
        <taxon>Chromadorea</taxon>
        <taxon>Rhabditida</taxon>
        <taxon>Spirurina</taxon>
        <taxon>Spiruromorpha</taxon>
        <taxon>Filarioidea</taxon>
        <taxon>Onchocercidae</taxon>
        <taxon>Onchocerca</taxon>
    </lineage>
</organism>
<evidence type="ECO:0000259" key="12">
    <source>
        <dbReference type="PROSITE" id="PS50280"/>
    </source>
</evidence>
<dbReference type="PANTHER" id="PTHR46147">
    <property type="entry name" value="HISTONE-LYSINE N-METHYLTRANSFERASE ASH1"/>
    <property type="match status" value="1"/>
</dbReference>
<dbReference type="GO" id="GO:0005654">
    <property type="term" value="C:nucleoplasm"/>
    <property type="evidence" value="ECO:0007669"/>
    <property type="project" value="TreeGrafter"/>
</dbReference>
<dbReference type="GO" id="GO:0042800">
    <property type="term" value="F:histone H3K4 methyltransferase activity"/>
    <property type="evidence" value="ECO:0007669"/>
    <property type="project" value="TreeGrafter"/>
</dbReference>
<dbReference type="PROSITE" id="PS50868">
    <property type="entry name" value="POST_SET"/>
    <property type="match status" value="1"/>
</dbReference>
<evidence type="ECO:0000259" key="14">
    <source>
        <dbReference type="PROSITE" id="PS51038"/>
    </source>
</evidence>
<evidence type="ECO:0000256" key="8">
    <source>
        <dbReference type="ARBA" id="ARBA00022771"/>
    </source>
</evidence>
<feature type="region of interest" description="Disordered" evidence="11">
    <location>
        <begin position="827"/>
        <end position="851"/>
    </location>
</feature>
<feature type="compositionally biased region" description="Pro residues" evidence="11">
    <location>
        <begin position="116"/>
        <end position="125"/>
    </location>
</feature>
<evidence type="ECO:0000256" key="5">
    <source>
        <dbReference type="ARBA" id="ARBA00022679"/>
    </source>
</evidence>
<dbReference type="GO" id="GO:0006355">
    <property type="term" value="P:regulation of DNA-templated transcription"/>
    <property type="evidence" value="ECO:0007669"/>
    <property type="project" value="TreeGrafter"/>
</dbReference>
<dbReference type="InterPro" id="IPR001025">
    <property type="entry name" value="BAH_dom"/>
</dbReference>
<protein>
    <submittedName>
        <fullName evidence="16">SET domain protein</fullName>
    </submittedName>
</protein>
<dbReference type="InterPro" id="IPR019786">
    <property type="entry name" value="Zinc_finger_PHD-type_CS"/>
</dbReference>
<evidence type="ECO:0000256" key="7">
    <source>
        <dbReference type="ARBA" id="ARBA00022723"/>
    </source>
</evidence>
<keyword evidence="6" id="KW-0949">S-adenosyl-L-methionine</keyword>
<evidence type="ECO:0000259" key="15">
    <source>
        <dbReference type="PROSITE" id="PS51215"/>
    </source>
</evidence>
<dbReference type="Gene3D" id="2.30.30.490">
    <property type="match status" value="1"/>
</dbReference>
<dbReference type="GO" id="GO:0005694">
    <property type="term" value="C:chromosome"/>
    <property type="evidence" value="ECO:0007669"/>
    <property type="project" value="UniProtKB-SubCell"/>
</dbReference>
<accession>A0A238BSY3</accession>
<feature type="domain" description="AWS" evidence="15">
    <location>
        <begin position="873"/>
        <end position="919"/>
    </location>
</feature>
<dbReference type="SMART" id="SM00570">
    <property type="entry name" value="AWS"/>
    <property type="match status" value="1"/>
</dbReference>
<feature type="region of interest" description="Disordered" evidence="11">
    <location>
        <begin position="106"/>
        <end position="165"/>
    </location>
</feature>
<dbReference type="GO" id="GO:0032259">
    <property type="term" value="P:methylation"/>
    <property type="evidence" value="ECO:0007669"/>
    <property type="project" value="UniProtKB-KW"/>
</dbReference>
<feature type="compositionally biased region" description="Basic residues" evidence="11">
    <location>
        <begin position="603"/>
        <end position="612"/>
    </location>
</feature>
<evidence type="ECO:0000256" key="10">
    <source>
        <dbReference type="ARBA" id="ARBA00023242"/>
    </source>
</evidence>
<dbReference type="InterPro" id="IPR001214">
    <property type="entry name" value="SET_dom"/>
</dbReference>
<name>A0A238BSY3_9BILA</name>
<dbReference type="InterPro" id="IPR006560">
    <property type="entry name" value="AWS_dom"/>
</dbReference>
<gene>
    <name evidence="16" type="ORF">X798_05190</name>
</gene>
<feature type="compositionally biased region" description="Basic and acidic residues" evidence="11">
    <location>
        <begin position="613"/>
        <end position="626"/>
    </location>
</feature>
<evidence type="ECO:0000256" key="1">
    <source>
        <dbReference type="ARBA" id="ARBA00004123"/>
    </source>
</evidence>
<dbReference type="PROSITE" id="PS51215">
    <property type="entry name" value="AWS"/>
    <property type="match status" value="1"/>
</dbReference>
<dbReference type="SUPFAM" id="SSF82199">
    <property type="entry name" value="SET domain"/>
    <property type="match status" value="1"/>
</dbReference>
<dbReference type="PROSITE" id="PS01359">
    <property type="entry name" value="ZF_PHD_1"/>
    <property type="match status" value="1"/>
</dbReference>
<evidence type="ECO:0000256" key="6">
    <source>
        <dbReference type="ARBA" id="ARBA00022691"/>
    </source>
</evidence>
<dbReference type="InterPro" id="IPR043151">
    <property type="entry name" value="BAH_sf"/>
</dbReference>
<feature type="compositionally biased region" description="Low complexity" evidence="11">
    <location>
        <begin position="132"/>
        <end position="143"/>
    </location>
</feature>
<keyword evidence="10" id="KW-0539">Nucleus</keyword>
<proteinExistence type="predicted"/>
<evidence type="ECO:0000313" key="17">
    <source>
        <dbReference type="Proteomes" id="UP000242913"/>
    </source>
</evidence>
<keyword evidence="4" id="KW-0489">Methyltransferase</keyword>
<dbReference type="InterPro" id="IPR046341">
    <property type="entry name" value="SET_dom_sf"/>
</dbReference>
<evidence type="ECO:0000313" key="16">
    <source>
        <dbReference type="EMBL" id="OZC07795.1"/>
    </source>
</evidence>
<dbReference type="SMART" id="SM00249">
    <property type="entry name" value="PHD"/>
    <property type="match status" value="1"/>
</dbReference>
<feature type="domain" description="Post-SET" evidence="13">
    <location>
        <begin position="1069"/>
        <end position="1085"/>
    </location>
</feature>
<keyword evidence="7" id="KW-0479">Metal-binding</keyword>
<dbReference type="Gene3D" id="3.30.40.10">
    <property type="entry name" value="Zinc/RING finger domain, C3HC4 (zinc finger)"/>
    <property type="match status" value="1"/>
</dbReference>
<feature type="domain" description="SET" evidence="12">
    <location>
        <begin position="922"/>
        <end position="1061"/>
    </location>
</feature>
<dbReference type="InterPro" id="IPR003616">
    <property type="entry name" value="Post-SET_dom"/>
</dbReference>
<evidence type="ECO:0000256" key="9">
    <source>
        <dbReference type="ARBA" id="ARBA00022833"/>
    </source>
</evidence>
<dbReference type="InterPro" id="IPR013083">
    <property type="entry name" value="Znf_RING/FYVE/PHD"/>
</dbReference>
<dbReference type="GO" id="GO:0003682">
    <property type="term" value="F:chromatin binding"/>
    <property type="evidence" value="ECO:0007669"/>
    <property type="project" value="InterPro"/>
</dbReference>
<dbReference type="PROSITE" id="PS50280">
    <property type="entry name" value="SET"/>
    <property type="match status" value="1"/>
</dbReference>
<feature type="domain" description="BAH" evidence="14">
    <location>
        <begin position="1417"/>
        <end position="1535"/>
    </location>
</feature>
<dbReference type="InterPro" id="IPR011011">
    <property type="entry name" value="Znf_FYVE_PHD"/>
</dbReference>
<feature type="compositionally biased region" description="Basic and acidic residues" evidence="11">
    <location>
        <begin position="447"/>
        <end position="457"/>
    </location>
</feature>
<reference evidence="16 17" key="1">
    <citation type="submission" date="2015-12" db="EMBL/GenBank/DDBJ databases">
        <title>Draft genome of the nematode, Onchocerca flexuosa.</title>
        <authorList>
            <person name="Mitreva M."/>
        </authorList>
    </citation>
    <scope>NUCLEOTIDE SEQUENCE [LARGE SCALE GENOMIC DNA]</scope>
    <source>
        <strain evidence="16">Red Deer</strain>
    </source>
</reference>
<dbReference type="SMART" id="SM00317">
    <property type="entry name" value="SET"/>
    <property type="match status" value="1"/>
</dbReference>